<dbReference type="RefSeq" id="WP_069437900.1">
    <property type="nucleotide sequence ID" value="NZ_LPWG01000013.1"/>
</dbReference>
<dbReference type="STRING" id="1774968.AUC68_08390"/>
<accession>A0A1E3VY49</accession>
<name>A0A1E3VY49_9HYPH</name>
<evidence type="ECO:0000313" key="1">
    <source>
        <dbReference type="EMBL" id="ODR98442.1"/>
    </source>
</evidence>
<gene>
    <name evidence="1" type="ORF">AUC68_08390</name>
</gene>
<proteinExistence type="predicted"/>
<keyword evidence="2" id="KW-1185">Reference proteome</keyword>
<reference evidence="1 2" key="1">
    <citation type="journal article" date="2016" name="Environ. Microbiol.">
        <title>New Methyloceanibacter diversity from North Sea sediments includes methanotroph containing solely the soluble methane monooxygenase.</title>
        <authorList>
            <person name="Vekeman B."/>
            <person name="Kerckhof F.M."/>
            <person name="Cremers G."/>
            <person name="de Vos P."/>
            <person name="Vandamme P."/>
            <person name="Boon N."/>
            <person name="Op den Camp H.J."/>
            <person name="Heylen K."/>
        </authorList>
    </citation>
    <scope>NUCLEOTIDE SEQUENCE [LARGE SCALE GENOMIC DNA]</scope>
    <source>
        <strain evidence="1 2">R-67174</strain>
    </source>
</reference>
<sequence length="119" mass="12624">MTAFAERIREIPEIFDAERGGDVLASVQKALEQDSGCARAVEILRAPKVAAFLTAVFSGSPFLAALCERNPTLLAACLAEDPETSLPEAAARLEAAMAQAASEAEAWRVCARSNSTAHY</sequence>
<dbReference type="EMBL" id="LPWG01000013">
    <property type="protein sequence ID" value="ODR98442.1"/>
    <property type="molecule type" value="Genomic_DNA"/>
</dbReference>
<organism evidence="1 2">
    <name type="scientific">Methyloceanibacter methanicus</name>
    <dbReference type="NCBI Taxonomy" id="1774968"/>
    <lineage>
        <taxon>Bacteria</taxon>
        <taxon>Pseudomonadati</taxon>
        <taxon>Pseudomonadota</taxon>
        <taxon>Alphaproteobacteria</taxon>
        <taxon>Hyphomicrobiales</taxon>
        <taxon>Hyphomicrobiaceae</taxon>
        <taxon>Methyloceanibacter</taxon>
    </lineage>
</organism>
<evidence type="ECO:0000313" key="2">
    <source>
        <dbReference type="Proteomes" id="UP000094501"/>
    </source>
</evidence>
<dbReference type="Proteomes" id="UP000094501">
    <property type="component" value="Unassembled WGS sequence"/>
</dbReference>
<comment type="caution">
    <text evidence="1">The sequence shown here is derived from an EMBL/GenBank/DDBJ whole genome shotgun (WGS) entry which is preliminary data.</text>
</comment>
<dbReference type="AlphaFoldDB" id="A0A1E3VY49"/>
<protein>
    <submittedName>
        <fullName evidence="1">Uncharacterized protein</fullName>
    </submittedName>
</protein>